<dbReference type="Pfam" id="PF00497">
    <property type="entry name" value="SBP_bac_3"/>
    <property type="match status" value="1"/>
</dbReference>
<dbReference type="PANTHER" id="PTHR35936:SF17">
    <property type="entry name" value="ARGININE-BINDING EXTRACELLULAR PROTEIN ARTP"/>
    <property type="match status" value="1"/>
</dbReference>
<evidence type="ECO:0000313" key="4">
    <source>
        <dbReference type="EMBL" id="MFC0407033.1"/>
    </source>
</evidence>
<evidence type="ECO:0000259" key="3">
    <source>
        <dbReference type="SMART" id="SM00062"/>
    </source>
</evidence>
<sequence length="286" mass="30843">MRSRTRFKLVLAAALFTMPLPFMASARAQGCAPVAAIAPSHLVEAGKLQLAINPTLPPQQFVDSKGELQGLNVELGNDIAKRLCLQMSFVRMDFPPMIPALQAGRFDGIHTGMFWTEERSKILFLVPYALQSISITVPANSSLKLADPDDLAGKTVVIEVNTYQERWLKGLSDDLVKRGKAAINVRGFTTATEAMTALRAGQADAAALLDYMAVDMTRRGVVKTELFRLGGAPSAMAFRDRSVAEAVAKALTAARDDGSYGKLFDRFGLTQLPADQPFAIRGTGPG</sequence>
<reference evidence="4 5" key="1">
    <citation type="submission" date="2024-09" db="EMBL/GenBank/DDBJ databases">
        <authorList>
            <person name="Sun Q."/>
            <person name="Mori K."/>
        </authorList>
    </citation>
    <scope>NUCLEOTIDE SEQUENCE [LARGE SCALE GENOMIC DNA]</scope>
    <source>
        <strain evidence="4 5">TBRC 5777</strain>
    </source>
</reference>
<comment type="caution">
    <text evidence="4">The sequence shown here is derived from an EMBL/GenBank/DDBJ whole genome shotgun (WGS) entry which is preliminary data.</text>
</comment>
<keyword evidence="1 2" id="KW-0732">Signal</keyword>
<dbReference type="Proteomes" id="UP001589865">
    <property type="component" value="Unassembled WGS sequence"/>
</dbReference>
<dbReference type="PANTHER" id="PTHR35936">
    <property type="entry name" value="MEMBRANE-BOUND LYTIC MUREIN TRANSGLYCOSYLASE F"/>
    <property type="match status" value="1"/>
</dbReference>
<dbReference type="SMART" id="SM00062">
    <property type="entry name" value="PBPb"/>
    <property type="match status" value="1"/>
</dbReference>
<name>A0ABV6JMV4_9PROT</name>
<proteinExistence type="predicted"/>
<dbReference type="Gene3D" id="3.40.190.10">
    <property type="entry name" value="Periplasmic binding protein-like II"/>
    <property type="match status" value="2"/>
</dbReference>
<dbReference type="RefSeq" id="WP_377042724.1">
    <property type="nucleotide sequence ID" value="NZ_JBHLUN010000002.1"/>
</dbReference>
<evidence type="ECO:0000313" key="5">
    <source>
        <dbReference type="Proteomes" id="UP001589865"/>
    </source>
</evidence>
<keyword evidence="5" id="KW-1185">Reference proteome</keyword>
<feature type="domain" description="Solute-binding protein family 3/N-terminal" evidence="3">
    <location>
        <begin position="47"/>
        <end position="271"/>
    </location>
</feature>
<accession>A0ABV6JMV4</accession>
<gene>
    <name evidence="4" type="ORF">ACFFGY_02150</name>
</gene>
<evidence type="ECO:0000256" key="1">
    <source>
        <dbReference type="ARBA" id="ARBA00022729"/>
    </source>
</evidence>
<dbReference type="EMBL" id="JBHLUN010000002">
    <property type="protein sequence ID" value="MFC0407033.1"/>
    <property type="molecule type" value="Genomic_DNA"/>
</dbReference>
<feature type="chain" id="PRO_5045612392" evidence="2">
    <location>
        <begin position="25"/>
        <end position="286"/>
    </location>
</feature>
<dbReference type="InterPro" id="IPR001638">
    <property type="entry name" value="Solute-binding_3/MltF_N"/>
</dbReference>
<dbReference type="SUPFAM" id="SSF53850">
    <property type="entry name" value="Periplasmic binding protein-like II"/>
    <property type="match status" value="1"/>
</dbReference>
<protein>
    <submittedName>
        <fullName evidence="4">ABC transporter substrate-binding protein</fullName>
    </submittedName>
</protein>
<organism evidence="4 5">
    <name type="scientific">Roseomonas elaeocarpi</name>
    <dbReference type="NCBI Taxonomy" id="907779"/>
    <lineage>
        <taxon>Bacteria</taxon>
        <taxon>Pseudomonadati</taxon>
        <taxon>Pseudomonadota</taxon>
        <taxon>Alphaproteobacteria</taxon>
        <taxon>Acetobacterales</taxon>
        <taxon>Roseomonadaceae</taxon>
        <taxon>Roseomonas</taxon>
    </lineage>
</organism>
<feature type="signal peptide" evidence="2">
    <location>
        <begin position="1"/>
        <end position="24"/>
    </location>
</feature>
<evidence type="ECO:0000256" key="2">
    <source>
        <dbReference type="SAM" id="SignalP"/>
    </source>
</evidence>
<dbReference type="CDD" id="cd01004">
    <property type="entry name" value="PBP2_MidA_like"/>
    <property type="match status" value="1"/>
</dbReference>